<feature type="transmembrane region" description="Helical" evidence="1">
    <location>
        <begin position="133"/>
        <end position="151"/>
    </location>
</feature>
<protein>
    <submittedName>
        <fullName evidence="3">Uncharacterized protein</fullName>
    </submittedName>
</protein>
<reference evidence="3" key="1">
    <citation type="submission" date="2022-11" db="UniProtKB">
        <authorList>
            <consortium name="WormBaseParasite"/>
        </authorList>
    </citation>
    <scope>IDENTIFICATION</scope>
</reference>
<keyword evidence="1" id="KW-0812">Transmembrane</keyword>
<organism evidence="2 3">
    <name type="scientific">Acrobeloides nanus</name>
    <dbReference type="NCBI Taxonomy" id="290746"/>
    <lineage>
        <taxon>Eukaryota</taxon>
        <taxon>Metazoa</taxon>
        <taxon>Ecdysozoa</taxon>
        <taxon>Nematoda</taxon>
        <taxon>Chromadorea</taxon>
        <taxon>Rhabditida</taxon>
        <taxon>Tylenchina</taxon>
        <taxon>Cephalobomorpha</taxon>
        <taxon>Cephaloboidea</taxon>
        <taxon>Cephalobidae</taxon>
        <taxon>Acrobeloides</taxon>
    </lineage>
</organism>
<proteinExistence type="predicted"/>
<feature type="transmembrane region" description="Helical" evidence="1">
    <location>
        <begin position="64"/>
        <end position="88"/>
    </location>
</feature>
<keyword evidence="1" id="KW-0472">Membrane</keyword>
<dbReference type="AlphaFoldDB" id="A0A914DPM3"/>
<evidence type="ECO:0000313" key="3">
    <source>
        <dbReference type="WBParaSite" id="ACRNAN_scaffold3312.g8292.t1"/>
    </source>
</evidence>
<evidence type="ECO:0000313" key="2">
    <source>
        <dbReference type="Proteomes" id="UP000887540"/>
    </source>
</evidence>
<feature type="transmembrane region" description="Helical" evidence="1">
    <location>
        <begin position="13"/>
        <end position="31"/>
    </location>
</feature>
<keyword evidence="1" id="KW-1133">Transmembrane helix</keyword>
<dbReference type="WBParaSite" id="ACRNAN_scaffold3312.g8292.t1">
    <property type="protein sequence ID" value="ACRNAN_scaffold3312.g8292.t1"/>
    <property type="gene ID" value="ACRNAN_scaffold3312.g8292"/>
</dbReference>
<evidence type="ECO:0000256" key="1">
    <source>
        <dbReference type="SAM" id="Phobius"/>
    </source>
</evidence>
<name>A0A914DPM3_9BILA</name>
<dbReference type="Proteomes" id="UP000887540">
    <property type="component" value="Unplaced"/>
</dbReference>
<accession>A0A914DPM3</accession>
<sequence>MTSITLPLTWLPVGLYVLLCLHLIICFNWAYKDLLKCDLTEEQLVYGHEKYLKAITLTNLVDSVYAYVVFYEVTLTTLNTMFGIYGIIKLFPHSPSALFTSEYFGQKDDFLLLLKDRDWPLSYGHFVVLERNFLLTMIGLVVSALIIWIEFGKDASFECALFNELQKNNTNSLTMLHCPTI</sequence>
<keyword evidence="2" id="KW-1185">Reference proteome</keyword>